<keyword evidence="1" id="KW-0732">Signal</keyword>
<gene>
    <name evidence="2" type="ORF">GCM10016455_19480</name>
</gene>
<name>A0ABQ3J4T5_9RHOB</name>
<evidence type="ECO:0000313" key="3">
    <source>
        <dbReference type="Proteomes" id="UP000609802"/>
    </source>
</evidence>
<evidence type="ECO:0000256" key="1">
    <source>
        <dbReference type="SAM" id="SignalP"/>
    </source>
</evidence>
<protein>
    <recommendedName>
        <fullName evidence="4">Lipoprotein</fullName>
    </recommendedName>
</protein>
<dbReference type="Proteomes" id="UP000609802">
    <property type="component" value="Unassembled WGS sequence"/>
</dbReference>
<evidence type="ECO:0008006" key="4">
    <source>
        <dbReference type="Google" id="ProtNLM"/>
    </source>
</evidence>
<comment type="caution">
    <text evidence="2">The sequence shown here is derived from an EMBL/GenBank/DDBJ whole genome shotgun (WGS) entry which is preliminary data.</text>
</comment>
<evidence type="ECO:0000313" key="2">
    <source>
        <dbReference type="EMBL" id="GHE98824.1"/>
    </source>
</evidence>
<organism evidence="2 3">
    <name type="scientific">Aliiroseovarius zhejiangensis</name>
    <dbReference type="NCBI Taxonomy" id="1632025"/>
    <lineage>
        <taxon>Bacteria</taxon>
        <taxon>Pseudomonadati</taxon>
        <taxon>Pseudomonadota</taxon>
        <taxon>Alphaproteobacteria</taxon>
        <taxon>Rhodobacterales</taxon>
        <taxon>Paracoccaceae</taxon>
        <taxon>Aliiroseovarius</taxon>
    </lineage>
</organism>
<dbReference type="RefSeq" id="WP_191286311.1">
    <property type="nucleotide sequence ID" value="NZ_BNCH01000003.1"/>
</dbReference>
<sequence length="130" mass="14215">MFVFNRIPTLTGVALVLGLTACATPQQHCIAGASADVRTLQSQIETAETNIARGYALHRQSIPITNTRVCYDAKKRPYTCHRTAYRQIETPVTIDIGNEKAKLASLKAKLGQAQRKAAAGIKACRQTYPE</sequence>
<reference evidence="3" key="1">
    <citation type="journal article" date="2019" name="Int. J. Syst. Evol. Microbiol.">
        <title>The Global Catalogue of Microorganisms (GCM) 10K type strain sequencing project: providing services to taxonomists for standard genome sequencing and annotation.</title>
        <authorList>
            <consortium name="The Broad Institute Genomics Platform"/>
            <consortium name="The Broad Institute Genome Sequencing Center for Infectious Disease"/>
            <person name="Wu L."/>
            <person name="Ma J."/>
        </authorList>
    </citation>
    <scope>NUCLEOTIDE SEQUENCE [LARGE SCALE GENOMIC DNA]</scope>
    <source>
        <strain evidence="3">KCTC 42443</strain>
    </source>
</reference>
<proteinExistence type="predicted"/>
<feature type="chain" id="PRO_5047362281" description="Lipoprotein" evidence="1">
    <location>
        <begin position="24"/>
        <end position="130"/>
    </location>
</feature>
<feature type="signal peptide" evidence="1">
    <location>
        <begin position="1"/>
        <end position="23"/>
    </location>
</feature>
<dbReference type="EMBL" id="BNCH01000003">
    <property type="protein sequence ID" value="GHE98824.1"/>
    <property type="molecule type" value="Genomic_DNA"/>
</dbReference>
<keyword evidence="3" id="KW-1185">Reference proteome</keyword>
<dbReference type="PROSITE" id="PS51257">
    <property type="entry name" value="PROKAR_LIPOPROTEIN"/>
    <property type="match status" value="1"/>
</dbReference>
<accession>A0ABQ3J4T5</accession>